<dbReference type="Proteomes" id="UP000824120">
    <property type="component" value="Chromosome 1"/>
</dbReference>
<protein>
    <submittedName>
        <fullName evidence="1">Uncharacterized protein</fullName>
    </submittedName>
</protein>
<reference evidence="1 2" key="1">
    <citation type="submission" date="2020-09" db="EMBL/GenBank/DDBJ databases">
        <title>De no assembly of potato wild relative species, Solanum commersonii.</title>
        <authorList>
            <person name="Cho K."/>
        </authorList>
    </citation>
    <scope>NUCLEOTIDE SEQUENCE [LARGE SCALE GENOMIC DNA]</scope>
    <source>
        <strain evidence="1">LZ3.2</strain>
        <tissue evidence="1">Leaf</tissue>
    </source>
</reference>
<proteinExistence type="predicted"/>
<dbReference type="EMBL" id="JACXVP010000001">
    <property type="protein sequence ID" value="KAG5630470.1"/>
    <property type="molecule type" value="Genomic_DNA"/>
</dbReference>
<comment type="caution">
    <text evidence="1">The sequence shown here is derived from an EMBL/GenBank/DDBJ whole genome shotgun (WGS) entry which is preliminary data.</text>
</comment>
<gene>
    <name evidence="1" type="ORF">H5410_002187</name>
</gene>
<accession>A0A9J6B165</accession>
<organism evidence="1 2">
    <name type="scientific">Solanum commersonii</name>
    <name type="common">Commerson's wild potato</name>
    <name type="synonym">Commerson's nightshade</name>
    <dbReference type="NCBI Taxonomy" id="4109"/>
    <lineage>
        <taxon>Eukaryota</taxon>
        <taxon>Viridiplantae</taxon>
        <taxon>Streptophyta</taxon>
        <taxon>Embryophyta</taxon>
        <taxon>Tracheophyta</taxon>
        <taxon>Spermatophyta</taxon>
        <taxon>Magnoliopsida</taxon>
        <taxon>eudicotyledons</taxon>
        <taxon>Gunneridae</taxon>
        <taxon>Pentapetalae</taxon>
        <taxon>asterids</taxon>
        <taxon>lamiids</taxon>
        <taxon>Solanales</taxon>
        <taxon>Solanaceae</taxon>
        <taxon>Solanoideae</taxon>
        <taxon>Solaneae</taxon>
        <taxon>Solanum</taxon>
    </lineage>
</organism>
<keyword evidence="2" id="KW-1185">Reference proteome</keyword>
<name>A0A9J6B165_SOLCO</name>
<dbReference type="AlphaFoldDB" id="A0A9J6B165"/>
<evidence type="ECO:0000313" key="1">
    <source>
        <dbReference type="EMBL" id="KAG5630470.1"/>
    </source>
</evidence>
<evidence type="ECO:0000313" key="2">
    <source>
        <dbReference type="Proteomes" id="UP000824120"/>
    </source>
</evidence>
<sequence>MSGTVCKLPKRTLRSSVISRTIFYFLSGVIIRWCGHGLRTSRLVRLGCLVIFSRPGGRFGIRPCRMGRLGS</sequence>